<feature type="domain" description="SPOR" evidence="3">
    <location>
        <begin position="110"/>
        <end position="189"/>
    </location>
</feature>
<dbReference type="InterPro" id="IPR052521">
    <property type="entry name" value="Cell_div_SPOR-domain"/>
</dbReference>
<dbReference type="EMBL" id="FOOC01000001">
    <property type="protein sequence ID" value="SFF26033.1"/>
    <property type="molecule type" value="Genomic_DNA"/>
</dbReference>
<accession>A0A1I2H9I4</accession>
<dbReference type="PANTHER" id="PTHR38687">
    <property type="entry name" value="CELL DIVISION PROTEIN DEDD-RELATED"/>
    <property type="match status" value="1"/>
</dbReference>
<feature type="region of interest" description="Disordered" evidence="1">
    <location>
        <begin position="51"/>
        <end position="75"/>
    </location>
</feature>
<dbReference type="OrthoDB" id="8558195at2"/>
<dbReference type="GO" id="GO:0032506">
    <property type="term" value="P:cytokinetic process"/>
    <property type="evidence" value="ECO:0007669"/>
    <property type="project" value="TreeGrafter"/>
</dbReference>
<dbReference type="InterPro" id="IPR007730">
    <property type="entry name" value="SPOR-like_dom"/>
</dbReference>
<keyword evidence="5" id="KW-1185">Reference proteome</keyword>
<reference evidence="4 5" key="1">
    <citation type="submission" date="2016-10" db="EMBL/GenBank/DDBJ databases">
        <authorList>
            <person name="de Groot N.N."/>
        </authorList>
    </citation>
    <scope>NUCLEOTIDE SEQUENCE [LARGE SCALE GENOMIC DNA]</scope>
    <source>
        <strain evidence="4 5">DSM 23609</strain>
    </source>
</reference>
<evidence type="ECO:0000313" key="4">
    <source>
        <dbReference type="EMBL" id="SFF26033.1"/>
    </source>
</evidence>
<dbReference type="InterPro" id="IPR036680">
    <property type="entry name" value="SPOR-like_sf"/>
</dbReference>
<feature type="transmembrane region" description="Helical" evidence="2">
    <location>
        <begin position="21"/>
        <end position="43"/>
    </location>
</feature>
<dbReference type="GO" id="GO:0042834">
    <property type="term" value="F:peptidoglycan binding"/>
    <property type="evidence" value="ECO:0007669"/>
    <property type="project" value="InterPro"/>
</dbReference>
<evidence type="ECO:0000313" key="5">
    <source>
        <dbReference type="Proteomes" id="UP000199771"/>
    </source>
</evidence>
<keyword evidence="2" id="KW-1133">Transmembrane helix</keyword>
<keyword evidence="2" id="KW-0812">Transmembrane</keyword>
<dbReference type="SUPFAM" id="SSF110997">
    <property type="entry name" value="Sporulation related repeat"/>
    <property type="match status" value="1"/>
</dbReference>
<dbReference type="GO" id="GO:0032153">
    <property type="term" value="C:cell division site"/>
    <property type="evidence" value="ECO:0007669"/>
    <property type="project" value="TreeGrafter"/>
</dbReference>
<dbReference type="PROSITE" id="PS51724">
    <property type="entry name" value="SPOR"/>
    <property type="match status" value="1"/>
</dbReference>
<evidence type="ECO:0000256" key="2">
    <source>
        <dbReference type="SAM" id="Phobius"/>
    </source>
</evidence>
<evidence type="ECO:0000259" key="3">
    <source>
        <dbReference type="PROSITE" id="PS51724"/>
    </source>
</evidence>
<organism evidence="4 5">
    <name type="scientific">Fontimonas thermophila</name>
    <dbReference type="NCBI Taxonomy" id="1076937"/>
    <lineage>
        <taxon>Bacteria</taxon>
        <taxon>Pseudomonadati</taxon>
        <taxon>Pseudomonadota</taxon>
        <taxon>Gammaproteobacteria</taxon>
        <taxon>Nevskiales</taxon>
        <taxon>Nevskiaceae</taxon>
        <taxon>Fontimonas</taxon>
    </lineage>
</organism>
<dbReference type="AlphaFoldDB" id="A0A1I2H9I4"/>
<dbReference type="Proteomes" id="UP000199771">
    <property type="component" value="Unassembled WGS sequence"/>
</dbReference>
<keyword evidence="2" id="KW-0472">Membrane</keyword>
<dbReference type="STRING" id="1076937.SAMN04488120_101238"/>
<dbReference type="GO" id="GO:0030428">
    <property type="term" value="C:cell septum"/>
    <property type="evidence" value="ECO:0007669"/>
    <property type="project" value="TreeGrafter"/>
</dbReference>
<name>A0A1I2H9I4_9GAMM</name>
<sequence>MARDYAQRNGGRRRTRSTGGLPGWVWLVVGLSAGLAVAAFVYVSRPVAPPSPPLAAQTAPAEKKTGTSGPIPLPPKEKPRFTFYEILKNQEVVIPGETARAPTPPPAAQAAGEGSYIIQVASFRSQAEAERQKAALALIGIESRIETVTIDGRDTYYRVRIGPESSWGRVQSTLARLDENGIDAMVIRLR</sequence>
<dbReference type="Pfam" id="PF05036">
    <property type="entry name" value="SPOR"/>
    <property type="match status" value="1"/>
</dbReference>
<dbReference type="Gene3D" id="3.30.70.1070">
    <property type="entry name" value="Sporulation related repeat"/>
    <property type="match status" value="1"/>
</dbReference>
<evidence type="ECO:0000256" key="1">
    <source>
        <dbReference type="SAM" id="MobiDB-lite"/>
    </source>
</evidence>
<protein>
    <submittedName>
        <fullName evidence="4">Sporulation related domain-containing protein</fullName>
    </submittedName>
</protein>
<dbReference type="PANTHER" id="PTHR38687:SF1">
    <property type="entry name" value="CELL DIVISION PROTEIN DEDD"/>
    <property type="match status" value="1"/>
</dbReference>
<dbReference type="RefSeq" id="WP_091530383.1">
    <property type="nucleotide sequence ID" value="NZ_FOOC01000001.1"/>
</dbReference>
<gene>
    <name evidence="4" type="ORF">SAMN04488120_101238</name>
</gene>
<proteinExistence type="predicted"/>